<organism evidence="2 3">
    <name type="scientific">Thalassiosira oceanica</name>
    <name type="common">Marine diatom</name>
    <dbReference type="NCBI Taxonomy" id="159749"/>
    <lineage>
        <taxon>Eukaryota</taxon>
        <taxon>Sar</taxon>
        <taxon>Stramenopiles</taxon>
        <taxon>Ochrophyta</taxon>
        <taxon>Bacillariophyta</taxon>
        <taxon>Coscinodiscophyceae</taxon>
        <taxon>Thalassiosirophycidae</taxon>
        <taxon>Thalassiosirales</taxon>
        <taxon>Thalassiosiraceae</taxon>
        <taxon>Thalassiosira</taxon>
    </lineage>
</organism>
<name>K0TA32_THAOC</name>
<feature type="non-terminal residue" evidence="2">
    <location>
        <position position="1"/>
    </location>
</feature>
<evidence type="ECO:0000313" key="3">
    <source>
        <dbReference type="Proteomes" id="UP000266841"/>
    </source>
</evidence>
<gene>
    <name evidence="2" type="ORF">THAOC_11575</name>
</gene>
<dbReference type="eggNOG" id="ENOG502SJJI">
    <property type="taxonomic scope" value="Eukaryota"/>
</dbReference>
<feature type="region of interest" description="Disordered" evidence="1">
    <location>
        <begin position="1"/>
        <end position="24"/>
    </location>
</feature>
<keyword evidence="3" id="KW-1185">Reference proteome</keyword>
<evidence type="ECO:0000313" key="2">
    <source>
        <dbReference type="EMBL" id="EJK67397.1"/>
    </source>
</evidence>
<dbReference type="Proteomes" id="UP000266841">
    <property type="component" value="Unassembled WGS sequence"/>
</dbReference>
<protein>
    <submittedName>
        <fullName evidence="2">Uncharacterized protein</fullName>
    </submittedName>
</protein>
<dbReference type="EMBL" id="AGNL01013195">
    <property type="protein sequence ID" value="EJK67397.1"/>
    <property type="molecule type" value="Genomic_DNA"/>
</dbReference>
<dbReference type="AlphaFoldDB" id="K0TA32"/>
<dbReference type="OrthoDB" id="45661at2759"/>
<evidence type="ECO:0000256" key="1">
    <source>
        <dbReference type="SAM" id="MobiDB-lite"/>
    </source>
</evidence>
<sequence>RPDGGGRPTPPPGGVRETARPARTVDELRSDLDDWERHVDPADLAELEKLGVRRDVLDEVMRTLRHSNRTFAAADQAIAGERLYEDHEPGGHYREAIRTYLEVVRSCAGTKDEPGLLYEAMFEPDMDVDTRLFDMEAERIAEQRKWGI</sequence>
<reference evidence="2 3" key="1">
    <citation type="journal article" date="2012" name="Genome Biol.">
        <title>Genome and low-iron response of an oceanic diatom adapted to chronic iron limitation.</title>
        <authorList>
            <person name="Lommer M."/>
            <person name="Specht M."/>
            <person name="Roy A.S."/>
            <person name="Kraemer L."/>
            <person name="Andreson R."/>
            <person name="Gutowska M.A."/>
            <person name="Wolf J."/>
            <person name="Bergner S.V."/>
            <person name="Schilhabel M.B."/>
            <person name="Klostermeier U.C."/>
            <person name="Beiko R.G."/>
            <person name="Rosenstiel P."/>
            <person name="Hippler M."/>
            <person name="Laroche J."/>
        </authorList>
    </citation>
    <scope>NUCLEOTIDE SEQUENCE [LARGE SCALE GENOMIC DNA]</scope>
    <source>
        <strain evidence="2 3">CCMP1005</strain>
    </source>
</reference>
<accession>K0TA32</accession>
<comment type="caution">
    <text evidence="2">The sequence shown here is derived from an EMBL/GenBank/DDBJ whole genome shotgun (WGS) entry which is preliminary data.</text>
</comment>
<proteinExistence type="predicted"/>